<evidence type="ECO:0000313" key="7">
    <source>
        <dbReference type="EMBL" id="NYD74276.1"/>
    </source>
</evidence>
<evidence type="ECO:0000259" key="6">
    <source>
        <dbReference type="PROSITE" id="PS50983"/>
    </source>
</evidence>
<proteinExistence type="inferred from homology"/>
<dbReference type="GO" id="GO:1901678">
    <property type="term" value="P:iron coordination entity transport"/>
    <property type="evidence" value="ECO:0007669"/>
    <property type="project" value="UniProtKB-ARBA"/>
</dbReference>
<dbReference type="Proteomes" id="UP000589620">
    <property type="component" value="Unassembled WGS sequence"/>
</dbReference>
<dbReference type="PROSITE" id="PS50983">
    <property type="entry name" value="FE_B12_PBP"/>
    <property type="match status" value="1"/>
</dbReference>
<evidence type="ECO:0000256" key="5">
    <source>
        <dbReference type="SAM" id="SignalP"/>
    </source>
</evidence>
<comment type="subcellular location">
    <subcellularLocation>
        <location evidence="1">Cell envelope</location>
    </subcellularLocation>
</comment>
<comment type="similarity">
    <text evidence="2">Belongs to the bacterial solute-binding protein 8 family.</text>
</comment>
<evidence type="ECO:0000256" key="3">
    <source>
        <dbReference type="ARBA" id="ARBA00022448"/>
    </source>
</evidence>
<dbReference type="Gene3D" id="3.40.50.1980">
    <property type="entry name" value="Nitrogenase molybdenum iron protein domain"/>
    <property type="match status" value="2"/>
</dbReference>
<keyword evidence="4 5" id="KW-0732">Signal</keyword>
<dbReference type="GO" id="GO:0030288">
    <property type="term" value="C:outer membrane-bounded periplasmic space"/>
    <property type="evidence" value="ECO:0007669"/>
    <property type="project" value="TreeGrafter"/>
</dbReference>
<dbReference type="PANTHER" id="PTHR30532:SF1">
    <property type="entry name" value="IRON(3+)-HYDROXAMATE-BINDING PROTEIN FHUD"/>
    <property type="match status" value="1"/>
</dbReference>
<dbReference type="InterPro" id="IPR051313">
    <property type="entry name" value="Bact_iron-sidero_bind"/>
</dbReference>
<keyword evidence="8" id="KW-1185">Reference proteome</keyword>
<feature type="signal peptide" evidence="5">
    <location>
        <begin position="1"/>
        <end position="28"/>
    </location>
</feature>
<keyword evidence="3" id="KW-0813">Transport</keyword>
<dbReference type="AlphaFoldDB" id="A0A852SYK9"/>
<evidence type="ECO:0000256" key="4">
    <source>
        <dbReference type="ARBA" id="ARBA00022729"/>
    </source>
</evidence>
<feature type="chain" id="PRO_5032360015" evidence="5">
    <location>
        <begin position="29"/>
        <end position="325"/>
    </location>
</feature>
<evidence type="ECO:0000256" key="1">
    <source>
        <dbReference type="ARBA" id="ARBA00004196"/>
    </source>
</evidence>
<dbReference type="RefSeq" id="WP_218857049.1">
    <property type="nucleotide sequence ID" value="NZ_BAAAPX010000001.1"/>
</dbReference>
<dbReference type="PROSITE" id="PS51257">
    <property type="entry name" value="PROKAR_LIPOPROTEIN"/>
    <property type="match status" value="1"/>
</dbReference>
<dbReference type="Pfam" id="PF01497">
    <property type="entry name" value="Peripla_BP_2"/>
    <property type="match status" value="1"/>
</dbReference>
<sequence length="325" mass="33666">MNIRRHLPVAALAVAAVIALSGCGTTEAASGETNSGAALTITDARGEKVRLDGPAKKVVGTEWNVVEMLLTLGVEPVGAADVKGYSAWDTAEKLPKGVKDIGTRGEPSVDTVAALKPDLVVATTDLSDSAIDQLERVAPVLVVRSADASRQLEQLTDNVDLIAEATGTEARAKTELASFDTALADGKQKLADAGLAGAKVAFADGWVQGNSVSVRPYAAGSLISDVNEKLGLTNPWTLKGDEAYGLAATDVEGLTSLGDVQFTYIANDVDGSDPFLGALTDNAVWTSLPFVKSGQVHRLPDGIWMFGGPASMTQYVAALVDALTT</sequence>
<dbReference type="InterPro" id="IPR002491">
    <property type="entry name" value="ABC_transptr_periplasmic_BD"/>
</dbReference>
<reference evidence="7 8" key="1">
    <citation type="submission" date="2020-07" db="EMBL/GenBank/DDBJ databases">
        <title>Sequencing the genomes of 1000 actinobacteria strains.</title>
        <authorList>
            <person name="Klenk H.-P."/>
        </authorList>
    </citation>
    <scope>NUCLEOTIDE SEQUENCE [LARGE SCALE GENOMIC DNA]</scope>
    <source>
        <strain evidence="7 8">DSM 23871</strain>
    </source>
</reference>
<dbReference type="PANTHER" id="PTHR30532">
    <property type="entry name" value="IRON III DICITRATE-BINDING PERIPLASMIC PROTEIN"/>
    <property type="match status" value="1"/>
</dbReference>
<evidence type="ECO:0000256" key="2">
    <source>
        <dbReference type="ARBA" id="ARBA00008814"/>
    </source>
</evidence>
<organism evidence="7 8">
    <name type="scientific">Leifsonia soli</name>
    <dbReference type="NCBI Taxonomy" id="582665"/>
    <lineage>
        <taxon>Bacteria</taxon>
        <taxon>Bacillati</taxon>
        <taxon>Actinomycetota</taxon>
        <taxon>Actinomycetes</taxon>
        <taxon>Micrococcales</taxon>
        <taxon>Microbacteriaceae</taxon>
        <taxon>Leifsonia</taxon>
    </lineage>
</organism>
<name>A0A852SYK9_9MICO</name>
<gene>
    <name evidence="7" type="ORF">BJ963_001795</name>
</gene>
<feature type="domain" description="Fe/B12 periplasmic-binding" evidence="6">
    <location>
        <begin position="57"/>
        <end position="325"/>
    </location>
</feature>
<dbReference type="SUPFAM" id="SSF53807">
    <property type="entry name" value="Helical backbone' metal receptor"/>
    <property type="match status" value="1"/>
</dbReference>
<accession>A0A852SYK9</accession>
<dbReference type="EMBL" id="JACCBJ010000001">
    <property type="protein sequence ID" value="NYD74276.1"/>
    <property type="molecule type" value="Genomic_DNA"/>
</dbReference>
<comment type="caution">
    <text evidence="7">The sequence shown here is derived from an EMBL/GenBank/DDBJ whole genome shotgun (WGS) entry which is preliminary data.</text>
</comment>
<protein>
    <submittedName>
        <fullName evidence="7">Iron complex transport system substrate-binding protein</fullName>
    </submittedName>
</protein>
<evidence type="ECO:0000313" key="8">
    <source>
        <dbReference type="Proteomes" id="UP000589620"/>
    </source>
</evidence>
<dbReference type="CDD" id="cd01146">
    <property type="entry name" value="FhuD"/>
    <property type="match status" value="1"/>
</dbReference>